<protein>
    <submittedName>
        <fullName evidence="2">Uncharacterized protein</fullName>
    </submittedName>
</protein>
<sequence length="175" mass="19587">MQHSTIFVFVALASTLEGALGGKVFINDSEVGRVDPDKSETQILYDLRSKFHVIQYLAIANSDLKMQNGRLTSVRITGREIQVYFEKSRSVTNTETPDQIVFEPLSAPLVVKDKRDNGNDRKLTPAIVRDFLRTFGIWRQVHVFAEKPTSSNKLGDQGLSSASLSSLWITSKNLD</sequence>
<keyword evidence="1" id="KW-0732">Signal</keyword>
<dbReference type="AlphaFoldDB" id="A0AAD4N0S3"/>
<keyword evidence="3" id="KW-1185">Reference proteome</keyword>
<reference evidence="2" key="1">
    <citation type="submission" date="2022-01" db="EMBL/GenBank/DDBJ databases">
        <title>Genome Sequence Resource for Two Populations of Ditylenchus destructor, the Migratory Endoparasitic Phytonematode.</title>
        <authorList>
            <person name="Zhang H."/>
            <person name="Lin R."/>
            <person name="Xie B."/>
        </authorList>
    </citation>
    <scope>NUCLEOTIDE SEQUENCE</scope>
    <source>
        <strain evidence="2">BazhouSP</strain>
    </source>
</reference>
<comment type="caution">
    <text evidence="2">The sequence shown here is derived from an EMBL/GenBank/DDBJ whole genome shotgun (WGS) entry which is preliminary data.</text>
</comment>
<feature type="chain" id="PRO_5042092237" evidence="1">
    <location>
        <begin position="22"/>
        <end position="175"/>
    </location>
</feature>
<organism evidence="2 3">
    <name type="scientific">Ditylenchus destructor</name>
    <dbReference type="NCBI Taxonomy" id="166010"/>
    <lineage>
        <taxon>Eukaryota</taxon>
        <taxon>Metazoa</taxon>
        <taxon>Ecdysozoa</taxon>
        <taxon>Nematoda</taxon>
        <taxon>Chromadorea</taxon>
        <taxon>Rhabditida</taxon>
        <taxon>Tylenchina</taxon>
        <taxon>Tylenchomorpha</taxon>
        <taxon>Sphaerularioidea</taxon>
        <taxon>Anguinidae</taxon>
        <taxon>Anguininae</taxon>
        <taxon>Ditylenchus</taxon>
    </lineage>
</organism>
<name>A0AAD4N0S3_9BILA</name>
<evidence type="ECO:0000313" key="3">
    <source>
        <dbReference type="Proteomes" id="UP001201812"/>
    </source>
</evidence>
<feature type="signal peptide" evidence="1">
    <location>
        <begin position="1"/>
        <end position="21"/>
    </location>
</feature>
<dbReference type="Proteomes" id="UP001201812">
    <property type="component" value="Unassembled WGS sequence"/>
</dbReference>
<accession>A0AAD4N0S3</accession>
<evidence type="ECO:0000256" key="1">
    <source>
        <dbReference type="SAM" id="SignalP"/>
    </source>
</evidence>
<proteinExistence type="predicted"/>
<dbReference type="EMBL" id="JAKKPZ010000025">
    <property type="protein sequence ID" value="KAI1710579.1"/>
    <property type="molecule type" value="Genomic_DNA"/>
</dbReference>
<evidence type="ECO:0000313" key="2">
    <source>
        <dbReference type="EMBL" id="KAI1710579.1"/>
    </source>
</evidence>
<gene>
    <name evidence="2" type="ORF">DdX_10639</name>
</gene>